<dbReference type="STRING" id="590646.G3BBS3"/>
<feature type="transmembrane region" description="Helical" evidence="2">
    <location>
        <begin position="137"/>
        <end position="159"/>
    </location>
</feature>
<dbReference type="EMBL" id="GL996527">
    <property type="protein sequence ID" value="EGV62822.1"/>
    <property type="molecule type" value="Genomic_DNA"/>
</dbReference>
<dbReference type="RefSeq" id="XP_006688992.1">
    <property type="nucleotide sequence ID" value="XM_006688929.1"/>
</dbReference>
<evidence type="ECO:0000256" key="1">
    <source>
        <dbReference type="SAM" id="MobiDB-lite"/>
    </source>
</evidence>
<evidence type="ECO:0000313" key="3">
    <source>
        <dbReference type="EMBL" id="EGV62822.1"/>
    </source>
</evidence>
<organism evidence="4">
    <name type="scientific">Candida tenuis (strain ATCC 10573 / BCRC 21748 / CBS 615 / JCM 9827 / NBRC 10315 / NRRL Y-1498 / VKM Y-70)</name>
    <name type="common">Yeast</name>
    <name type="synonym">Yamadazyma tenuis</name>
    <dbReference type="NCBI Taxonomy" id="590646"/>
    <lineage>
        <taxon>Eukaryota</taxon>
        <taxon>Fungi</taxon>
        <taxon>Dikarya</taxon>
        <taxon>Ascomycota</taxon>
        <taxon>Saccharomycotina</taxon>
        <taxon>Pichiomycetes</taxon>
        <taxon>Debaryomycetaceae</taxon>
        <taxon>Yamadazyma</taxon>
    </lineage>
</organism>
<dbReference type="eggNOG" id="ENOG502S2H3">
    <property type="taxonomic scope" value="Eukaryota"/>
</dbReference>
<proteinExistence type="predicted"/>
<accession>G3BBS3</accession>
<reference evidence="3 4" key="1">
    <citation type="journal article" date="2011" name="Proc. Natl. Acad. Sci. U.S.A.">
        <title>Comparative genomics of xylose-fermenting fungi for enhanced biofuel production.</title>
        <authorList>
            <person name="Wohlbach D.J."/>
            <person name="Kuo A."/>
            <person name="Sato T.K."/>
            <person name="Potts K.M."/>
            <person name="Salamov A.A."/>
            <person name="LaButti K.M."/>
            <person name="Sun H."/>
            <person name="Clum A."/>
            <person name="Pangilinan J.L."/>
            <person name="Lindquist E.A."/>
            <person name="Lucas S."/>
            <person name="Lapidus A."/>
            <person name="Jin M."/>
            <person name="Gunawan C."/>
            <person name="Balan V."/>
            <person name="Dale B.E."/>
            <person name="Jeffries T.W."/>
            <person name="Zinkel R."/>
            <person name="Barry K.W."/>
            <person name="Grigoriev I.V."/>
            <person name="Gasch A.P."/>
        </authorList>
    </citation>
    <scope>NUCLEOTIDE SEQUENCE [LARGE SCALE GENOMIC DNA]</scope>
    <source>
        <strain evidence="3">ATCC 10573</strain>
        <strain evidence="4">ATCC 10573 / BCRC 21748 / CBS 615 / JCM 9827 / NBRC 10315 / NRRL Y-1498 / VKM Y-70</strain>
    </source>
</reference>
<evidence type="ECO:0000256" key="2">
    <source>
        <dbReference type="SAM" id="Phobius"/>
    </source>
</evidence>
<evidence type="ECO:0000313" key="4">
    <source>
        <dbReference type="Proteomes" id="UP000000707"/>
    </source>
</evidence>
<feature type="compositionally biased region" description="Acidic residues" evidence="1">
    <location>
        <begin position="57"/>
        <end position="66"/>
    </location>
</feature>
<keyword evidence="2" id="KW-1133">Transmembrane helix</keyword>
<name>G3BBS3_CANTC</name>
<feature type="transmembrane region" description="Helical" evidence="2">
    <location>
        <begin position="194"/>
        <end position="218"/>
    </location>
</feature>
<protein>
    <submittedName>
        <fullName evidence="3">Uncharacterized protein</fullName>
    </submittedName>
</protein>
<keyword evidence="2" id="KW-0472">Membrane</keyword>
<dbReference type="GeneID" id="18247968"/>
<dbReference type="InterPro" id="IPR038872">
    <property type="entry name" value="Put_GTT3"/>
</dbReference>
<feature type="transmembrane region" description="Helical" evidence="2">
    <location>
        <begin position="238"/>
        <end position="256"/>
    </location>
</feature>
<keyword evidence="2" id="KW-0812">Transmembrane</keyword>
<dbReference type="PANTHER" id="PTHR41807:SF1">
    <property type="entry name" value="GLUTATHIONE TRANSFERASE 3"/>
    <property type="match status" value="1"/>
</dbReference>
<dbReference type="AlphaFoldDB" id="G3BBS3"/>
<dbReference type="EMBL" id="GL996527">
    <property type="protein sequence ID" value="EGV62823.1"/>
    <property type="molecule type" value="Genomic_DNA"/>
</dbReference>
<keyword evidence="4" id="KW-1185">Reference proteome</keyword>
<dbReference type="OrthoDB" id="4034134at2759"/>
<dbReference type="Proteomes" id="UP000000707">
    <property type="component" value="Unassembled WGS sequence"/>
</dbReference>
<dbReference type="KEGG" id="cten:18247968"/>
<dbReference type="HOGENOM" id="CLU_882771_0_0_1"/>
<dbReference type="PANTHER" id="PTHR41807">
    <property type="entry name" value="GLUTATHIONE TRANSFERASE 3"/>
    <property type="match status" value="1"/>
</dbReference>
<feature type="transmembrane region" description="Helical" evidence="2">
    <location>
        <begin position="288"/>
        <end position="310"/>
    </location>
</feature>
<gene>
    <name evidence="3" type="ORF">CANTEDRAFT_115689</name>
</gene>
<feature type="region of interest" description="Disordered" evidence="1">
    <location>
        <begin position="56"/>
        <end position="85"/>
    </location>
</feature>
<dbReference type="GO" id="GO:0016020">
    <property type="term" value="C:membrane"/>
    <property type="evidence" value="ECO:0007669"/>
    <property type="project" value="TreeGrafter"/>
</dbReference>
<sequence>MVDLSSYKKAELLSVAHKVNVAANSKDTKKTLIEKIEAYISEAGTTGEELVEAGLEATDDDSEDDASTLIDPQPKETEEDDEEYKGPPIDVLKYFDPIIKCAEEKYQKVLEFTDKVGITTLEYNDELRENLSGTITLNYIELIFEFTYFIYTFVPLVAIKDNASIHPYLKNLIPFLSDITLKIPDLTYLFNFKVLSIALNWGAYAVLLPLLLSFYFNFSRRTILVDEDTSVLLRIYKYDPFIFALSKVLIFFFITYNTGSLSVWSSYSSLFKALQTHFLIQLGFYKEYTLLLGNFPLVLGIANVVIGLYAQFEDF</sequence>